<accession>A0A7I7SG94</accession>
<gene>
    <name evidence="1" type="ORF">B8W67_15445</name>
</gene>
<dbReference type="OrthoDB" id="4629613at2"/>
<evidence type="ECO:0000313" key="1">
    <source>
        <dbReference type="EMBL" id="OSC31879.1"/>
    </source>
</evidence>
<comment type="caution">
    <text evidence="1">The sequence shown here is derived from an EMBL/GenBank/DDBJ whole genome shotgun (WGS) entry which is preliminary data.</text>
</comment>
<dbReference type="Gene3D" id="1.10.530.10">
    <property type="match status" value="1"/>
</dbReference>
<name>A0A7I7SG94_9MYCO</name>
<proteinExistence type="predicted"/>
<dbReference type="InterPro" id="IPR023346">
    <property type="entry name" value="Lysozyme-like_dom_sf"/>
</dbReference>
<dbReference type="SUPFAM" id="SSF53955">
    <property type="entry name" value="Lysozyme-like"/>
    <property type="match status" value="1"/>
</dbReference>
<evidence type="ECO:0000313" key="2">
    <source>
        <dbReference type="Proteomes" id="UP000193577"/>
    </source>
</evidence>
<dbReference type="RefSeq" id="WP_069391705.1">
    <property type="nucleotide sequence ID" value="NZ_AP022594.1"/>
</dbReference>
<dbReference type="Proteomes" id="UP000193577">
    <property type="component" value="Unassembled WGS sequence"/>
</dbReference>
<keyword evidence="2" id="KW-1185">Reference proteome</keyword>
<sequence>MSTDPLSEALVLLARGHRLYADPVEAAEPTLPNVPAATAPPPAVGETPRQRRLAALGAQSHAADRRLRTLLRRAHTEQRGGYRQSRAMLDEARGDAMPAVDTPLGRREALRRMAARLHAQRRRIAASRRRAHRLARHLRRLHYPGGPRRRTAARRLPTSAVDYTRRPRPGRLDHHIAAALDRLGIVDPAARRRWTHGYRTLIARESSGRATAVAGAPAAAPGPLQADGYRLGYARGLTQTLPATFAHYHQPGTPASIYDPVANICASMNYVMARYGVHPDAANLAALVQQADPSRPPKGY</sequence>
<dbReference type="EMBL" id="NCXO01000039">
    <property type="protein sequence ID" value="OSC31879.1"/>
    <property type="molecule type" value="Genomic_DNA"/>
</dbReference>
<reference evidence="1 2" key="1">
    <citation type="submission" date="2017-04" db="EMBL/GenBank/DDBJ databases">
        <title>The new phylogeny of genus Mycobacterium.</title>
        <authorList>
            <person name="Tortoli E."/>
            <person name="Trovato A."/>
            <person name="Cirillo D.M."/>
        </authorList>
    </citation>
    <scope>NUCLEOTIDE SEQUENCE [LARGE SCALE GENOMIC DNA]</scope>
    <source>
        <strain evidence="1 2">KCTC 19819</strain>
    </source>
</reference>
<organism evidence="1 2">
    <name type="scientific">Mycolicibacillus koreensis</name>
    <dbReference type="NCBI Taxonomy" id="1069220"/>
    <lineage>
        <taxon>Bacteria</taxon>
        <taxon>Bacillati</taxon>
        <taxon>Actinomycetota</taxon>
        <taxon>Actinomycetes</taxon>
        <taxon>Mycobacteriales</taxon>
        <taxon>Mycobacteriaceae</taxon>
        <taxon>Mycolicibacillus</taxon>
    </lineage>
</organism>
<dbReference type="AlphaFoldDB" id="A0A7I7SG94"/>
<protein>
    <submittedName>
        <fullName evidence="1">Uncharacterized protein</fullName>
    </submittedName>
</protein>